<dbReference type="InterPro" id="IPR001680">
    <property type="entry name" value="WD40_rpt"/>
</dbReference>
<dbReference type="SUPFAM" id="SSF50978">
    <property type="entry name" value="WD40 repeat-like"/>
    <property type="match status" value="1"/>
</dbReference>
<comment type="caution">
    <text evidence="1">The sequence shown here is derived from an EMBL/GenBank/DDBJ whole genome shotgun (WGS) entry which is preliminary data.</text>
</comment>
<dbReference type="InterPro" id="IPR015943">
    <property type="entry name" value="WD40/YVTN_repeat-like_dom_sf"/>
</dbReference>
<dbReference type="PANTHER" id="PTHR13950">
    <property type="entry name" value="RABCONNECTIN-RELATED"/>
    <property type="match status" value="1"/>
</dbReference>
<evidence type="ECO:0000313" key="1">
    <source>
        <dbReference type="EMBL" id="RTG88808.1"/>
    </source>
</evidence>
<dbReference type="STRING" id="6184.A0A430QM71"/>
<dbReference type="GO" id="GO:0043291">
    <property type="term" value="C:RAVE complex"/>
    <property type="evidence" value="ECO:0007669"/>
    <property type="project" value="TreeGrafter"/>
</dbReference>
<feature type="non-terminal residue" evidence="1">
    <location>
        <position position="1"/>
    </location>
</feature>
<dbReference type="GO" id="GO:0007035">
    <property type="term" value="P:vacuolar acidification"/>
    <property type="evidence" value="ECO:0007669"/>
    <property type="project" value="TreeGrafter"/>
</dbReference>
<dbReference type="EMBL" id="QMKO01001550">
    <property type="protein sequence ID" value="RTG88808.1"/>
    <property type="molecule type" value="Genomic_DNA"/>
</dbReference>
<dbReference type="PANTHER" id="PTHR13950:SF9">
    <property type="entry name" value="RABCONNECTIN-3A"/>
    <property type="match status" value="1"/>
</dbReference>
<dbReference type="Proteomes" id="UP000290809">
    <property type="component" value="Unassembled WGS sequence"/>
</dbReference>
<dbReference type="SMART" id="SM00320">
    <property type="entry name" value="WD40"/>
    <property type="match status" value="3"/>
</dbReference>
<dbReference type="InterPro" id="IPR052208">
    <property type="entry name" value="DmX-like/RAVE_component"/>
</dbReference>
<reference evidence="1 2" key="1">
    <citation type="journal article" date="2019" name="PLoS Pathog.">
        <title>Genome sequence of the bovine parasite Schistosoma bovis Tanzania.</title>
        <authorList>
            <person name="Oey H."/>
            <person name="Zakrzewski M."/>
            <person name="Gobert G."/>
            <person name="Gravermann K."/>
            <person name="Stoye J."/>
            <person name="Jones M."/>
            <person name="Mcmanus D."/>
            <person name="Krause L."/>
        </authorList>
    </citation>
    <scope>NUCLEOTIDE SEQUENCE [LARGE SCALE GENOMIC DNA]</scope>
    <source>
        <strain evidence="1 2">TAN1997</strain>
    </source>
</reference>
<sequence>VYASGCDVVILNESFCRSQVISGCELGNSVVTAVAFNHHYGKIAIANADGIFIYVPQGTTGNMLTNPLKLFWSFSDHLSLPSKAEVLCLSWSHRPCFQFPNSGLLAGLNDGSLFMWRSGVTGNITESTLRFHIGANSTDSEYGLDSDPVPKKSLSTEVPSKWEVVWCHRLNGTPLQVDFSPDGSYFATITKYHDKRSQHNDHQSDTEMHVWFRDPFSDLIPSKHRYDEQFRMTENWESIFLPHPCNVCSFSWRHTSRYLPSYVINKISSTTMKVRLPLGHLTDIPFKTKITSDPVNQLHESSTQYLTLELPNCFLTHPILKHFLDLWLTDPLSNIEMDYGSQLSSSTIKIDDKKFNYTQSTFPQFVFTTSLPLDSFPELCNLSSPNDSQVGRLVVHWFNNKEYRLSTQLESFLKDTISRILAIPTHIALDNTSNINNSNNNFMTPELLDQIALMDQTVFRLLSELQHAPDVAFAIHPLDGSLIVWYIHGLDLSIPNPEGIRTHKVIIPYESSFNRDHKFGYESSFIITPNINNRLTQVTCSIRSRLHQVIPFDAAYSLTSKLFTYLTTDNSKNFMNYFHNENIMNQQKLQNLSDTTEITNKYLITINYQDYLNIFCHLFLLQYTIRQCLLKCYQWIVGVSSCARLSGHRFHTNIIVPHPILPLALSTSHYEHKLEKLPNNESTITTTTTTSPYNSINKDNEKITNYSEIILWYVSSVGPLTTGYTSSLLSNYQFRCSQHATNNNNNTNTDSELCNNQFTTTDIKGPGNISSNGGISEVARLIFSNISSNTSLTFKYIAWFPCQVTTTATSYPVALFVASLDGNHDNNRNEQNNDQLGLFLTFSKFKQINNKSENFNAETLILHVFPSELIMSKSESCKPINTVLTNPTDQIESFTKSDMNSLSTFLIVRMTRYNSRDETANSSVVLTSCNETDFCRMEMWRVCVSTNTKSSSSSNMMIDGNSSIKNCITGKSDLISDNLTTIFNNLITDGIKVCDCKLHLPSGVSIVCAQVSAAHVSWAALSTFNAPPPYLIVTACSDGCLRFWRCESDSNSNNFTLEGVHDQFTWEEWQMPLMQSMSSCIELQLHTNNNHNKSTRVNDESQMNKPIILDIDCAYSGRLAVAYTSSQL</sequence>
<gene>
    <name evidence="1" type="ORF">DC041_0009422</name>
</gene>
<organism evidence="1 2">
    <name type="scientific">Schistosoma bovis</name>
    <name type="common">Blood fluke</name>
    <dbReference type="NCBI Taxonomy" id="6184"/>
    <lineage>
        <taxon>Eukaryota</taxon>
        <taxon>Metazoa</taxon>
        <taxon>Spiralia</taxon>
        <taxon>Lophotrochozoa</taxon>
        <taxon>Platyhelminthes</taxon>
        <taxon>Trematoda</taxon>
        <taxon>Digenea</taxon>
        <taxon>Strigeidida</taxon>
        <taxon>Schistosomatoidea</taxon>
        <taxon>Schistosomatidae</taxon>
        <taxon>Schistosoma</taxon>
    </lineage>
</organism>
<keyword evidence="2" id="KW-1185">Reference proteome</keyword>
<dbReference type="Gene3D" id="2.130.10.10">
    <property type="entry name" value="YVTN repeat-like/Quinoprotein amine dehydrogenase"/>
    <property type="match status" value="1"/>
</dbReference>
<evidence type="ECO:0000313" key="2">
    <source>
        <dbReference type="Proteomes" id="UP000290809"/>
    </source>
</evidence>
<name>A0A430QM71_SCHBO</name>
<protein>
    <submittedName>
        <fullName evidence="1">Uncharacterized protein</fullName>
    </submittedName>
</protein>
<proteinExistence type="predicted"/>
<accession>A0A430QM71</accession>
<dbReference type="AlphaFoldDB" id="A0A430QM71"/>
<dbReference type="InterPro" id="IPR036322">
    <property type="entry name" value="WD40_repeat_dom_sf"/>
</dbReference>